<keyword evidence="1" id="KW-0812">Transmembrane</keyword>
<name>A0A5B1CK52_9BACT</name>
<dbReference type="EMBL" id="VRLW01000001">
    <property type="protein sequence ID" value="KAA1260245.1"/>
    <property type="molecule type" value="Genomic_DNA"/>
</dbReference>
<gene>
    <name evidence="4" type="ORF">LF1_27840</name>
</gene>
<dbReference type="Gene3D" id="2.60.40.10">
    <property type="entry name" value="Immunoglobulins"/>
    <property type="match status" value="1"/>
</dbReference>
<evidence type="ECO:0000313" key="4">
    <source>
        <dbReference type="EMBL" id="KAA1260245.1"/>
    </source>
</evidence>
<dbReference type="InterPro" id="IPR013783">
    <property type="entry name" value="Ig-like_fold"/>
</dbReference>
<sequence length="779" mass="85464">MTFLSSLFLFALPLIAVPLLLHFMRRRQRNTMHWGAMRFMQAAVNDRRRMRFPESLLLLLARCLFVAGLVFALARPMVLWGSSGGSSNRELIVIVDDSLSTARRFGGNPVFDQIRNAAQETISQSPKDLPFQLMLASGGGRWVGDQPRLAESLPGKSALAELANHHATLGTANLMGCVQKAISAAGDRETSTRPRPAQRIVVVTDGTTPAWLGSSPATLARLRSMIDESNLPVQIQVLEIESASSSFRNLSVIQLNSDNDRIGVKESVRMSAEIRNTGTVASDACQLAWQLDGEVAGHSSVTGLKPGQSTEVFWSAKLKTEGPVVVDGRLEQEKPDDLPEDSSATKIIEVVQQIPILFVDNQSPSATTDLQSQQIKFLTLALGYQGEEASGDYHSVFAPTIISATEVGSEDLAKYSAIIVVGTNNESPEFSDLLLPEVRRGCGVWVIISPDPDVDAFNSCWFQDGNGLSPLPLVDSPKEKSPDEAEVETTAIRIHPPSKQHPANRVLSDQQRIDLDQVTIKQHAMFRPLLLGDEVSIPLRSSNDVPLVVENSIGQGRVLFQAVPIAIETTNWPVTNSFVVTVHEWITYLSQPSATNLNLSAGSPLVWKFADRSSRPALLRFPNGTSIDLTEDPQSHGVDQPVGTFRFFETRLPGLYRAKASAMSSDPIEIPFYVQPAREELLAQPLLAETRSWLKDIGQFDLANSSKDLQEDAQTFWLQYSPSASSTGGFPIWQWILLSLVALLIFELLLAGRVSQRRSGVSNTAAKQLEWIQQSPGYR</sequence>
<keyword evidence="5" id="KW-1185">Reference proteome</keyword>
<feature type="domain" description="CARDB" evidence="3">
    <location>
        <begin position="250"/>
        <end position="325"/>
    </location>
</feature>
<dbReference type="PANTHER" id="PTHR37464:SF1">
    <property type="entry name" value="BLL2463 PROTEIN"/>
    <property type="match status" value="1"/>
</dbReference>
<comment type="caution">
    <text evidence="4">The sequence shown here is derived from an EMBL/GenBank/DDBJ whole genome shotgun (WGS) entry which is preliminary data.</text>
</comment>
<dbReference type="SUPFAM" id="SSF52317">
    <property type="entry name" value="Class I glutamine amidotransferase-like"/>
    <property type="match status" value="1"/>
</dbReference>
<dbReference type="RefSeq" id="WP_068260833.1">
    <property type="nucleotide sequence ID" value="NZ_LWSK01000019.1"/>
</dbReference>
<dbReference type="SUPFAM" id="SSF53300">
    <property type="entry name" value="vWA-like"/>
    <property type="match status" value="1"/>
</dbReference>
<dbReference type="InterPro" id="IPR029062">
    <property type="entry name" value="Class_I_gatase-like"/>
</dbReference>
<evidence type="ECO:0000256" key="1">
    <source>
        <dbReference type="SAM" id="Phobius"/>
    </source>
</evidence>
<evidence type="ECO:0000259" key="2">
    <source>
        <dbReference type="Pfam" id="PF07584"/>
    </source>
</evidence>
<dbReference type="Proteomes" id="UP000322699">
    <property type="component" value="Unassembled WGS sequence"/>
</dbReference>
<feature type="transmembrane region" description="Helical" evidence="1">
    <location>
        <begin position="6"/>
        <end position="24"/>
    </location>
</feature>
<dbReference type="InterPro" id="IPR011933">
    <property type="entry name" value="Double_TM_dom"/>
</dbReference>
<reference evidence="4 5" key="1">
    <citation type="submission" date="2019-08" db="EMBL/GenBank/DDBJ databases">
        <title>Deep-cultivation of Planctomycetes and their phenomic and genomic characterization uncovers novel biology.</title>
        <authorList>
            <person name="Wiegand S."/>
            <person name="Jogler M."/>
            <person name="Boedeker C."/>
            <person name="Pinto D."/>
            <person name="Vollmers J."/>
            <person name="Rivas-Marin E."/>
            <person name="Kohn T."/>
            <person name="Peeters S.H."/>
            <person name="Heuer A."/>
            <person name="Rast P."/>
            <person name="Oberbeckmann S."/>
            <person name="Bunk B."/>
            <person name="Jeske O."/>
            <person name="Meyerdierks A."/>
            <person name="Storesund J.E."/>
            <person name="Kallscheuer N."/>
            <person name="Luecker S."/>
            <person name="Lage O.M."/>
            <person name="Pohl T."/>
            <person name="Merkel B.J."/>
            <person name="Hornburger P."/>
            <person name="Mueller R.-W."/>
            <person name="Bruemmer F."/>
            <person name="Labrenz M."/>
            <person name="Spormann A.M."/>
            <person name="Op Den Camp H."/>
            <person name="Overmann J."/>
            <person name="Amann R."/>
            <person name="Jetten M.S.M."/>
            <person name="Mascher T."/>
            <person name="Medema M.H."/>
            <person name="Devos D.P."/>
            <person name="Kaster A.-K."/>
            <person name="Ovreas L."/>
            <person name="Rohde M."/>
            <person name="Galperin M.Y."/>
            <person name="Jogler C."/>
        </authorList>
    </citation>
    <scope>NUCLEOTIDE SEQUENCE [LARGE SCALE GENOMIC DNA]</scope>
    <source>
        <strain evidence="4 5">LF1</strain>
    </source>
</reference>
<dbReference type="PANTHER" id="PTHR37464">
    <property type="entry name" value="BLL2463 PROTEIN"/>
    <property type="match status" value="1"/>
</dbReference>
<keyword evidence="1" id="KW-0472">Membrane</keyword>
<evidence type="ECO:0000259" key="3">
    <source>
        <dbReference type="Pfam" id="PF07705"/>
    </source>
</evidence>
<dbReference type="InterPro" id="IPR036465">
    <property type="entry name" value="vWFA_dom_sf"/>
</dbReference>
<dbReference type="Pfam" id="PF07705">
    <property type="entry name" value="CARDB"/>
    <property type="match status" value="1"/>
</dbReference>
<dbReference type="NCBIfam" id="TIGR02226">
    <property type="entry name" value="two_anch"/>
    <property type="match status" value="1"/>
</dbReference>
<accession>A0A5B1CK52</accession>
<evidence type="ECO:0000313" key="5">
    <source>
        <dbReference type="Proteomes" id="UP000322699"/>
    </source>
</evidence>
<protein>
    <recommendedName>
        <fullName evidence="6">VWFA domain-containing protein</fullName>
    </recommendedName>
</protein>
<feature type="domain" description="Aerotolerance regulator N-terminal" evidence="2">
    <location>
        <begin position="1"/>
        <end position="76"/>
    </location>
</feature>
<organism evidence="4 5">
    <name type="scientific">Rubripirellula obstinata</name>
    <dbReference type="NCBI Taxonomy" id="406547"/>
    <lineage>
        <taxon>Bacteria</taxon>
        <taxon>Pseudomonadati</taxon>
        <taxon>Planctomycetota</taxon>
        <taxon>Planctomycetia</taxon>
        <taxon>Pirellulales</taxon>
        <taxon>Pirellulaceae</taxon>
        <taxon>Rubripirellula</taxon>
    </lineage>
</organism>
<dbReference type="OrthoDB" id="247959at2"/>
<keyword evidence="1" id="KW-1133">Transmembrane helix</keyword>
<evidence type="ECO:0008006" key="6">
    <source>
        <dbReference type="Google" id="ProtNLM"/>
    </source>
</evidence>
<dbReference type="AlphaFoldDB" id="A0A5B1CK52"/>
<proteinExistence type="predicted"/>
<feature type="transmembrane region" description="Helical" evidence="1">
    <location>
        <begin position="56"/>
        <end position="74"/>
    </location>
</feature>
<dbReference type="InterPro" id="IPR024163">
    <property type="entry name" value="Aerotolerance_reg_N"/>
</dbReference>
<dbReference type="InterPro" id="IPR011635">
    <property type="entry name" value="CARDB"/>
</dbReference>
<dbReference type="Pfam" id="PF07584">
    <property type="entry name" value="BatA"/>
    <property type="match status" value="1"/>
</dbReference>
<feature type="transmembrane region" description="Helical" evidence="1">
    <location>
        <begin position="732"/>
        <end position="750"/>
    </location>
</feature>